<evidence type="ECO:0000256" key="1">
    <source>
        <dbReference type="ARBA" id="ARBA00004141"/>
    </source>
</evidence>
<dbReference type="AlphaFoldDB" id="A0A151K4I2"/>
<dbReference type="InterPro" id="IPR001694">
    <property type="entry name" value="NADH_UbQ_OxRdtase_su1/FPO"/>
</dbReference>
<comment type="subcellular location">
    <subcellularLocation>
        <location evidence="1">Membrane</location>
        <topology evidence="1">Multi-pass membrane protein</topology>
    </subcellularLocation>
    <subcellularLocation>
        <location evidence="9">Mitochondrion inner membrane</location>
        <topology evidence="9">Multi-pass membrane protein</topology>
    </subcellularLocation>
</comment>
<keyword evidence="12" id="KW-1185">Reference proteome</keyword>
<organism evidence="11 12">
    <name type="scientific">Trachymyrmex septentrionalis</name>
    <dbReference type="NCBI Taxonomy" id="34720"/>
    <lineage>
        <taxon>Eukaryota</taxon>
        <taxon>Metazoa</taxon>
        <taxon>Ecdysozoa</taxon>
        <taxon>Arthropoda</taxon>
        <taxon>Hexapoda</taxon>
        <taxon>Insecta</taxon>
        <taxon>Pterygota</taxon>
        <taxon>Neoptera</taxon>
        <taxon>Endopterygota</taxon>
        <taxon>Hymenoptera</taxon>
        <taxon>Apocrita</taxon>
        <taxon>Aculeata</taxon>
        <taxon>Formicoidea</taxon>
        <taxon>Formicidae</taxon>
        <taxon>Myrmicinae</taxon>
        <taxon>Trachymyrmex</taxon>
    </lineage>
</organism>
<evidence type="ECO:0000256" key="4">
    <source>
        <dbReference type="ARBA" id="ARBA00022448"/>
    </source>
</evidence>
<dbReference type="EMBL" id="LKEZ01017214">
    <property type="protein sequence ID" value="KYN50738.1"/>
    <property type="molecule type" value="Genomic_DNA"/>
</dbReference>
<dbReference type="GO" id="GO:0003954">
    <property type="term" value="F:NADH dehydrogenase activity"/>
    <property type="evidence" value="ECO:0007669"/>
    <property type="project" value="TreeGrafter"/>
</dbReference>
<evidence type="ECO:0000256" key="10">
    <source>
        <dbReference type="SAM" id="Phobius"/>
    </source>
</evidence>
<dbReference type="GO" id="GO:0009060">
    <property type="term" value="P:aerobic respiration"/>
    <property type="evidence" value="ECO:0007669"/>
    <property type="project" value="TreeGrafter"/>
</dbReference>
<sequence>NSIYSLIGGVRVISQTLSYEVSVIVIPLFLVFFFRVLAELNRRPIDFVEGESELVSGFNVEYFSGLFAIVFIAEYGIIIFFRYLMVIIFTGLALS</sequence>
<keyword evidence="9" id="KW-0520">NAD</keyword>
<evidence type="ECO:0000256" key="6">
    <source>
        <dbReference type="ARBA" id="ARBA00022989"/>
    </source>
</evidence>
<evidence type="ECO:0000256" key="5">
    <source>
        <dbReference type="ARBA" id="ARBA00022692"/>
    </source>
</evidence>
<dbReference type="PANTHER" id="PTHR11432">
    <property type="entry name" value="NADH DEHYDROGENASE SUBUNIT 1"/>
    <property type="match status" value="1"/>
</dbReference>
<feature type="non-terminal residue" evidence="11">
    <location>
        <position position="1"/>
    </location>
</feature>
<dbReference type="STRING" id="34720.A0A151K4I2"/>
<dbReference type="Pfam" id="PF00146">
    <property type="entry name" value="NADHdh"/>
    <property type="match status" value="1"/>
</dbReference>
<evidence type="ECO:0000256" key="7">
    <source>
        <dbReference type="ARBA" id="ARBA00023136"/>
    </source>
</evidence>
<dbReference type="Proteomes" id="UP000078541">
    <property type="component" value="Unassembled WGS sequence"/>
</dbReference>
<evidence type="ECO:0000256" key="8">
    <source>
        <dbReference type="ARBA" id="ARBA00031024"/>
    </source>
</evidence>
<dbReference type="PANTHER" id="PTHR11432:SF3">
    <property type="entry name" value="NADH-UBIQUINONE OXIDOREDUCTASE CHAIN 1"/>
    <property type="match status" value="1"/>
</dbReference>
<keyword evidence="7 10" id="KW-0472">Membrane</keyword>
<keyword evidence="5 9" id="KW-0812">Transmembrane</keyword>
<gene>
    <name evidence="11" type="ORF">ALC56_05883</name>
</gene>
<keyword evidence="4" id="KW-0813">Transport</keyword>
<name>A0A151K4I2_9HYME</name>
<reference evidence="11 12" key="1">
    <citation type="submission" date="2016-03" db="EMBL/GenBank/DDBJ databases">
        <title>Trachymyrmex septentrionalis WGS genome.</title>
        <authorList>
            <person name="Nygaard S."/>
            <person name="Hu H."/>
            <person name="Boomsma J."/>
            <person name="Zhang G."/>
        </authorList>
    </citation>
    <scope>NUCLEOTIDE SEQUENCE [LARGE SCALE GENOMIC DNA]</scope>
    <source>
        <strain evidence="11">Tsep2-gDNA-1</strain>
        <tissue evidence="11">Whole body</tissue>
    </source>
</reference>
<keyword evidence="6 10" id="KW-1133">Transmembrane helix</keyword>
<evidence type="ECO:0000313" key="11">
    <source>
        <dbReference type="EMBL" id="KYN50738.1"/>
    </source>
</evidence>
<accession>A0A151K4I2</accession>
<evidence type="ECO:0000256" key="3">
    <source>
        <dbReference type="ARBA" id="ARBA00021009"/>
    </source>
</evidence>
<dbReference type="GO" id="GO:0005743">
    <property type="term" value="C:mitochondrial inner membrane"/>
    <property type="evidence" value="ECO:0007669"/>
    <property type="project" value="UniProtKB-SubCell"/>
</dbReference>
<evidence type="ECO:0000256" key="9">
    <source>
        <dbReference type="RuleBase" id="RU000471"/>
    </source>
</evidence>
<feature type="transmembrane region" description="Helical" evidence="10">
    <location>
        <begin position="21"/>
        <end position="38"/>
    </location>
</feature>
<feature type="transmembrane region" description="Helical" evidence="10">
    <location>
        <begin position="66"/>
        <end position="94"/>
    </location>
</feature>
<comment type="similarity">
    <text evidence="2 9">Belongs to the complex I subunit 1 family.</text>
</comment>
<protein>
    <recommendedName>
        <fullName evidence="3">NADH-ubiquinone oxidoreductase chain 1</fullName>
    </recommendedName>
    <alternativeName>
        <fullName evidence="8">NADH dehydrogenase subunit 1</fullName>
    </alternativeName>
</protein>
<comment type="caution">
    <text evidence="11">The sequence shown here is derived from an EMBL/GenBank/DDBJ whole genome shotgun (WGS) entry which is preliminary data.</text>
</comment>
<evidence type="ECO:0000256" key="2">
    <source>
        <dbReference type="ARBA" id="ARBA00010535"/>
    </source>
</evidence>
<proteinExistence type="inferred from homology"/>
<evidence type="ECO:0000313" key="12">
    <source>
        <dbReference type="Proteomes" id="UP000078541"/>
    </source>
</evidence>
<keyword evidence="11" id="KW-0830">Ubiquinone</keyword>